<name>A0ABS9VPL3_9SPHN</name>
<protein>
    <submittedName>
        <fullName evidence="6">NAD-dependent succinate-semialdehyde dehydrogenase</fullName>
    </submittedName>
</protein>
<evidence type="ECO:0000256" key="3">
    <source>
        <dbReference type="ARBA" id="ARBA00023002"/>
    </source>
</evidence>
<organism evidence="6 7">
    <name type="scientific">Sphingomonas telluris</name>
    <dbReference type="NCBI Taxonomy" id="2907998"/>
    <lineage>
        <taxon>Bacteria</taxon>
        <taxon>Pseudomonadati</taxon>
        <taxon>Pseudomonadota</taxon>
        <taxon>Alphaproteobacteria</taxon>
        <taxon>Sphingomonadales</taxon>
        <taxon>Sphingomonadaceae</taxon>
        <taxon>Sphingomonas</taxon>
    </lineage>
</organism>
<feature type="domain" description="Aldehyde dehydrogenase" evidence="5">
    <location>
        <begin position="10"/>
        <end position="465"/>
    </location>
</feature>
<dbReference type="Proteomes" id="UP001203058">
    <property type="component" value="Unassembled WGS sequence"/>
</dbReference>
<dbReference type="SUPFAM" id="SSF53720">
    <property type="entry name" value="ALDH-like"/>
    <property type="match status" value="1"/>
</dbReference>
<dbReference type="InterPro" id="IPR044148">
    <property type="entry name" value="ALDH_GabD1-like"/>
</dbReference>
<keyword evidence="2" id="KW-0521">NADP</keyword>
<sequence>MSDQAELTRQESRDKLQTVNPATGEPGRSYEKHTIDDAYAAAKAAHEAYLQWRRTSFSERSNVIRKAAEILRARKDEFARLMTDEMGKTFDDGRAEVEKCAFHCDWFADNAEGYLANEPVDFGGEEAFVTFNPIGVVLAVMPWNFPFWQVFRFVAPALMAGNGALLKHASNVPGCALAIEEVLHQAGVPHDLFRTLLIGSGDVEALIKEDHIAAVTLTGSVGAGRSVATAAGSVLKKCVLELGGSDAYVILEDAEVVAAAKVAATARMVNGGQSCIAGKRFIVVRSILEPFEKALVDAMRTFEMGDPRKEGTKLGPMQSVHARDDIHKQVDGSIRNGARLLLGGKIPDRPGAWYPATVLTNVLPGQPAHDEEVFGPVAAIIAAEDEKDAIRIANASEFGLGSGVLTSDLDRGRRIAAEELEAGMSFVNENVRSDPRAPFGGVKHSGYGRECSAYGIREFVNIKTVHVKPLGHGGDNRTE</sequence>
<dbReference type="PANTHER" id="PTHR43217:SF1">
    <property type="entry name" value="SUCCINATE SEMIALDEHYDE DEHYDROGENASE [NAD(P)+] SAD"/>
    <property type="match status" value="1"/>
</dbReference>
<dbReference type="InterPro" id="IPR016163">
    <property type="entry name" value="Ald_DH_C"/>
</dbReference>
<evidence type="ECO:0000313" key="7">
    <source>
        <dbReference type="Proteomes" id="UP001203058"/>
    </source>
</evidence>
<dbReference type="InterPro" id="IPR016162">
    <property type="entry name" value="Ald_DH_N"/>
</dbReference>
<reference evidence="6 7" key="1">
    <citation type="submission" date="2022-03" db="EMBL/GenBank/DDBJ databases">
        <authorList>
            <person name="Jo J.-H."/>
            <person name="Im W.-T."/>
        </authorList>
    </citation>
    <scope>NUCLEOTIDE SEQUENCE [LARGE SCALE GENOMIC DNA]</scope>
    <source>
        <strain evidence="6 7">SM33</strain>
    </source>
</reference>
<accession>A0ABS9VPL3</accession>
<dbReference type="RefSeq" id="WP_241447800.1">
    <property type="nucleotide sequence ID" value="NZ_JAKZHW010000002.1"/>
</dbReference>
<dbReference type="InterPro" id="IPR015590">
    <property type="entry name" value="Aldehyde_DH_dom"/>
</dbReference>
<keyword evidence="3" id="KW-0560">Oxidoreductase</keyword>
<evidence type="ECO:0000313" key="6">
    <source>
        <dbReference type="EMBL" id="MCH8616920.1"/>
    </source>
</evidence>
<gene>
    <name evidence="6" type="ORF">LZ016_12530</name>
</gene>
<dbReference type="Gene3D" id="3.40.605.10">
    <property type="entry name" value="Aldehyde Dehydrogenase, Chain A, domain 1"/>
    <property type="match status" value="1"/>
</dbReference>
<keyword evidence="7" id="KW-1185">Reference proteome</keyword>
<feature type="region of interest" description="Disordered" evidence="4">
    <location>
        <begin position="1"/>
        <end position="32"/>
    </location>
</feature>
<evidence type="ECO:0000256" key="4">
    <source>
        <dbReference type="SAM" id="MobiDB-lite"/>
    </source>
</evidence>
<comment type="similarity">
    <text evidence="1">Belongs to the aldehyde dehydrogenase family.</text>
</comment>
<dbReference type="EMBL" id="JAKZHW010000002">
    <property type="protein sequence ID" value="MCH8616920.1"/>
    <property type="molecule type" value="Genomic_DNA"/>
</dbReference>
<evidence type="ECO:0000256" key="1">
    <source>
        <dbReference type="ARBA" id="ARBA00009986"/>
    </source>
</evidence>
<dbReference type="Pfam" id="PF00171">
    <property type="entry name" value="Aldedh"/>
    <property type="match status" value="1"/>
</dbReference>
<dbReference type="InterPro" id="IPR047110">
    <property type="entry name" value="GABD/Sad-like"/>
</dbReference>
<evidence type="ECO:0000256" key="2">
    <source>
        <dbReference type="ARBA" id="ARBA00022857"/>
    </source>
</evidence>
<proteinExistence type="inferred from homology"/>
<dbReference type="InterPro" id="IPR016161">
    <property type="entry name" value="Ald_DH/histidinol_DH"/>
</dbReference>
<comment type="caution">
    <text evidence="6">The sequence shown here is derived from an EMBL/GenBank/DDBJ whole genome shotgun (WGS) entry which is preliminary data.</text>
</comment>
<dbReference type="Gene3D" id="3.40.309.10">
    <property type="entry name" value="Aldehyde Dehydrogenase, Chain A, domain 2"/>
    <property type="match status" value="1"/>
</dbReference>
<dbReference type="PANTHER" id="PTHR43217">
    <property type="entry name" value="SUCCINATE SEMIALDEHYDE DEHYDROGENASE [NAD(P)+] SAD"/>
    <property type="match status" value="1"/>
</dbReference>
<dbReference type="CDD" id="cd07100">
    <property type="entry name" value="ALDH_SSADH1_GabD1"/>
    <property type="match status" value="1"/>
</dbReference>
<evidence type="ECO:0000259" key="5">
    <source>
        <dbReference type="Pfam" id="PF00171"/>
    </source>
</evidence>
<feature type="compositionally biased region" description="Basic and acidic residues" evidence="4">
    <location>
        <begin position="1"/>
        <end position="16"/>
    </location>
</feature>